<gene>
    <name evidence="1" type="ORF">LCGC14_0514990</name>
</gene>
<dbReference type="AlphaFoldDB" id="A0A0F9V8D2"/>
<reference evidence="1" key="1">
    <citation type="journal article" date="2015" name="Nature">
        <title>Complex archaea that bridge the gap between prokaryotes and eukaryotes.</title>
        <authorList>
            <person name="Spang A."/>
            <person name="Saw J.H."/>
            <person name="Jorgensen S.L."/>
            <person name="Zaremba-Niedzwiedzka K."/>
            <person name="Martijn J."/>
            <person name="Lind A.E."/>
            <person name="van Eijk R."/>
            <person name="Schleper C."/>
            <person name="Guy L."/>
            <person name="Ettema T.J."/>
        </authorList>
    </citation>
    <scope>NUCLEOTIDE SEQUENCE</scope>
</reference>
<name>A0A0F9V8D2_9ZZZZ</name>
<sequence>MPDEMIWVNHQGVLTNVKLNLDYRRVSQPMMKFRQFTDYKEAFGKNAGQSVNWLKVSNIGTLGGNLTETNTMHESSQALLWGTVTVNEIGNSVPYTHKSEVLSQFDVEEILKTGLVDDTAKVIDGLIEIQFASGALKMVSTASNHFNLGTNGTFTGINTNVPLNAFHIRKATLELKKRNVPGYLKLGGAYAGLLSVESGESLRADISENLSAAGNANLLANDRGADVFLNGDLGVLHGMRLSEDTFASRFMYDPDARTAVTKVANSTGRTAGNFTQTAIWSASTTGVNNDAYFFGSPTVREAIAIPEEIRKKIPDDYGRSKGVAWYAILGFQLEWGDTAAKENDCRIIHWSSL</sequence>
<dbReference type="EMBL" id="LAZR01000634">
    <property type="protein sequence ID" value="KKN62123.1"/>
    <property type="molecule type" value="Genomic_DNA"/>
</dbReference>
<organism evidence="1">
    <name type="scientific">marine sediment metagenome</name>
    <dbReference type="NCBI Taxonomy" id="412755"/>
    <lineage>
        <taxon>unclassified sequences</taxon>
        <taxon>metagenomes</taxon>
        <taxon>ecological metagenomes</taxon>
    </lineage>
</organism>
<protein>
    <submittedName>
        <fullName evidence="1">Uncharacterized protein</fullName>
    </submittedName>
</protein>
<comment type="caution">
    <text evidence="1">The sequence shown here is derived from an EMBL/GenBank/DDBJ whole genome shotgun (WGS) entry which is preliminary data.</text>
</comment>
<evidence type="ECO:0000313" key="1">
    <source>
        <dbReference type="EMBL" id="KKN62123.1"/>
    </source>
</evidence>
<accession>A0A0F9V8D2</accession>
<proteinExistence type="predicted"/>